<proteinExistence type="predicted"/>
<gene>
    <name evidence="2" type="ORF">LOKVESSMR4R_02085</name>
</gene>
<name>A0A1Y0ECT5_9RHOB</name>
<feature type="transmembrane region" description="Helical" evidence="1">
    <location>
        <begin position="21"/>
        <end position="39"/>
    </location>
</feature>
<keyword evidence="1" id="KW-0472">Membrane</keyword>
<dbReference type="STRING" id="1122181.GCA_000382265_02360"/>
<dbReference type="EMBL" id="CP021431">
    <property type="protein sequence ID" value="ARU01394.1"/>
    <property type="molecule type" value="Genomic_DNA"/>
</dbReference>
<keyword evidence="1" id="KW-1133">Transmembrane helix</keyword>
<dbReference type="AlphaFoldDB" id="A0A1Y0ECT5"/>
<reference evidence="2 3" key="1">
    <citation type="submission" date="2017-05" db="EMBL/GenBank/DDBJ databases">
        <title>Genome Sequence of Loktanella vestfoldensis Strain SMR4r Isolated from a Culture of the Diatom Skeletonema marinoi.</title>
        <authorList>
            <person name="Topel M."/>
            <person name="Pinder M.I.M."/>
            <person name="Johansson O.N."/>
            <person name="Kourtchenko O."/>
            <person name="Godhe A."/>
            <person name="Clarke A.K."/>
        </authorList>
    </citation>
    <scope>NUCLEOTIDE SEQUENCE [LARGE SCALE GENOMIC DNA]</scope>
    <source>
        <strain evidence="2 3">SMR4r</strain>
    </source>
</reference>
<protein>
    <submittedName>
        <fullName evidence="2">Uncharacterized protein</fullName>
    </submittedName>
</protein>
<evidence type="ECO:0000313" key="2">
    <source>
        <dbReference type="EMBL" id="ARU01394.1"/>
    </source>
</evidence>
<dbReference type="RefSeq" id="WP_087208132.1">
    <property type="nucleotide sequence ID" value="NZ_CP021431.1"/>
</dbReference>
<accession>A0A1Y0ECT5</accession>
<evidence type="ECO:0000313" key="3">
    <source>
        <dbReference type="Proteomes" id="UP000195273"/>
    </source>
</evidence>
<sequence length="161" mass="17539">MSNPDTLSGHPIVYASQGRRYFACGVIYSLGGLLIYTALVQPPQLTWLVFLLGFGAAMLWLGERMRRATRLGIVLTETALRDTEGTLLARIEDIVLVDRGALAMKPANGFTLVLRQGQPRGWSPGMWWRIGKRVGVGGVTAAGPAKFMAEQIAQRIAARAQ</sequence>
<organism evidence="2 3">
    <name type="scientific">Yoonia vestfoldensis</name>
    <dbReference type="NCBI Taxonomy" id="245188"/>
    <lineage>
        <taxon>Bacteria</taxon>
        <taxon>Pseudomonadati</taxon>
        <taxon>Pseudomonadota</taxon>
        <taxon>Alphaproteobacteria</taxon>
        <taxon>Rhodobacterales</taxon>
        <taxon>Paracoccaceae</taxon>
        <taxon>Yoonia</taxon>
    </lineage>
</organism>
<evidence type="ECO:0000256" key="1">
    <source>
        <dbReference type="SAM" id="Phobius"/>
    </source>
</evidence>
<dbReference type="KEGG" id="lvs:LOKVESSMR4R_02085"/>
<dbReference type="OrthoDB" id="7862519at2"/>
<keyword evidence="1" id="KW-0812">Transmembrane</keyword>
<keyword evidence="3" id="KW-1185">Reference proteome</keyword>
<dbReference type="Proteomes" id="UP000195273">
    <property type="component" value="Chromosome"/>
</dbReference>
<feature type="transmembrane region" description="Helical" evidence="1">
    <location>
        <begin position="45"/>
        <end position="62"/>
    </location>
</feature>